<sequence>MTIAKQQTATMANIVVRYKLSIIPSISISNRLRCSPRLWTRGDRASLNQAVAATSPFTSVRRTPIELLPARCYKTIYASVVHGHKFRRAAESLQAKTASLPAGNWLLAGMRPSSDIQGKKRLGSFASHGGTLDLRKWHNRLRP</sequence>
<dbReference type="RefSeq" id="WP_165034387.1">
    <property type="nucleotide sequence ID" value="NZ_JAAKZF010000176.1"/>
</dbReference>
<reference evidence="1 2" key="1">
    <citation type="submission" date="2020-02" db="EMBL/GenBank/DDBJ databases">
        <title>Genome sequence of strain CCNWXJ40-4.</title>
        <authorList>
            <person name="Gao J."/>
            <person name="Sun J."/>
        </authorList>
    </citation>
    <scope>NUCLEOTIDE SEQUENCE [LARGE SCALE GENOMIC DNA]</scope>
    <source>
        <strain evidence="1 2">CCNWXJ 40-4</strain>
    </source>
</reference>
<evidence type="ECO:0000313" key="2">
    <source>
        <dbReference type="Proteomes" id="UP001642900"/>
    </source>
</evidence>
<comment type="caution">
    <text evidence="1">The sequence shown here is derived from an EMBL/GenBank/DDBJ whole genome shotgun (WGS) entry which is preliminary data.</text>
</comment>
<organism evidence="1 2">
    <name type="scientific">Allomesorhizobium camelthorni</name>
    <dbReference type="NCBI Taxonomy" id="475069"/>
    <lineage>
        <taxon>Bacteria</taxon>
        <taxon>Pseudomonadati</taxon>
        <taxon>Pseudomonadota</taxon>
        <taxon>Alphaproteobacteria</taxon>
        <taxon>Hyphomicrobiales</taxon>
        <taxon>Phyllobacteriaceae</taxon>
        <taxon>Allomesorhizobium</taxon>
    </lineage>
</organism>
<gene>
    <name evidence="1" type="ORF">G6N73_34640</name>
</gene>
<proteinExistence type="predicted"/>
<dbReference type="EMBL" id="JAAKZF010000176">
    <property type="protein sequence ID" value="NGO56058.1"/>
    <property type="molecule type" value="Genomic_DNA"/>
</dbReference>
<protein>
    <submittedName>
        <fullName evidence="1">Uncharacterized protein</fullName>
    </submittedName>
</protein>
<name>A0A6G4WNV0_9HYPH</name>
<accession>A0A6G4WNV0</accession>
<evidence type="ECO:0000313" key="1">
    <source>
        <dbReference type="EMBL" id="NGO56058.1"/>
    </source>
</evidence>
<dbReference type="Proteomes" id="UP001642900">
    <property type="component" value="Unassembled WGS sequence"/>
</dbReference>
<dbReference type="AlphaFoldDB" id="A0A6G4WNV0"/>
<keyword evidence="2" id="KW-1185">Reference proteome</keyword>